<gene>
    <name evidence="2" type="ORF">FMM72_10140</name>
</gene>
<dbReference type="PANTHER" id="PTHR11070">
    <property type="entry name" value="UVRD / RECB / PCRA DNA HELICASE FAMILY MEMBER"/>
    <property type="match status" value="1"/>
</dbReference>
<dbReference type="Proteomes" id="UP000462501">
    <property type="component" value="Unassembled WGS sequence"/>
</dbReference>
<name>A0A845T0C8_9FIRM</name>
<evidence type="ECO:0000313" key="3">
    <source>
        <dbReference type="Proteomes" id="UP000462501"/>
    </source>
</evidence>
<dbReference type="SUPFAM" id="SSF52540">
    <property type="entry name" value="P-loop containing nucleoside triphosphate hydrolases"/>
    <property type="match status" value="1"/>
</dbReference>
<feature type="domain" description="UvrD-like helicase C-terminal" evidence="1">
    <location>
        <begin position="564"/>
        <end position="612"/>
    </location>
</feature>
<dbReference type="PANTHER" id="PTHR11070:SF2">
    <property type="entry name" value="ATP-DEPENDENT DNA HELICASE SRS2"/>
    <property type="match status" value="1"/>
</dbReference>
<accession>A0A845T0C8</accession>
<dbReference type="InterPro" id="IPR000212">
    <property type="entry name" value="DNA_helicase_UvrD/REP"/>
</dbReference>
<dbReference type="GO" id="GO:0033202">
    <property type="term" value="C:DNA helicase complex"/>
    <property type="evidence" value="ECO:0007669"/>
    <property type="project" value="TreeGrafter"/>
</dbReference>
<dbReference type="RefSeq" id="WP_162221358.1">
    <property type="nucleotide sequence ID" value="NZ_JAETUF010000015.1"/>
</dbReference>
<keyword evidence="2" id="KW-0378">Hydrolase</keyword>
<dbReference type="GO" id="GO:0043138">
    <property type="term" value="F:3'-5' DNA helicase activity"/>
    <property type="evidence" value="ECO:0007669"/>
    <property type="project" value="TreeGrafter"/>
</dbReference>
<dbReference type="InterPro" id="IPR027417">
    <property type="entry name" value="P-loop_NTPase"/>
</dbReference>
<evidence type="ECO:0000313" key="2">
    <source>
        <dbReference type="EMBL" id="NDO39597.1"/>
    </source>
</evidence>
<dbReference type="Pfam" id="PF13538">
    <property type="entry name" value="UvrD_C_2"/>
    <property type="match status" value="1"/>
</dbReference>
<dbReference type="Gene3D" id="3.40.50.300">
    <property type="entry name" value="P-loop containing nucleotide triphosphate hydrolases"/>
    <property type="match status" value="2"/>
</dbReference>
<dbReference type="GO" id="GO:0005829">
    <property type="term" value="C:cytosol"/>
    <property type="evidence" value="ECO:0007669"/>
    <property type="project" value="TreeGrafter"/>
</dbReference>
<dbReference type="InterPro" id="IPR027785">
    <property type="entry name" value="UvrD-like_helicase_C"/>
</dbReference>
<keyword evidence="2" id="KW-0547">Nucleotide-binding</keyword>
<keyword evidence="2" id="KW-0067">ATP-binding</keyword>
<reference evidence="2 3" key="1">
    <citation type="submission" date="2019-06" db="EMBL/GenBank/DDBJ databases">
        <title>Draft genome sequences of 15 bacterial species constituting the stable defined intestinal microbiota of the GM15 gnotobiotic mouse model.</title>
        <authorList>
            <person name="Elie C."/>
            <person name="Mathieu A."/>
            <person name="Saliou A."/>
            <person name="Darnaud M."/>
            <person name="Leulier F."/>
            <person name="Tamellini A."/>
        </authorList>
    </citation>
    <scope>NUCLEOTIDE SEQUENCE [LARGE SCALE GENOMIC DNA]</scope>
    <source>
        <strain evidence="2 3">JM4-15</strain>
    </source>
</reference>
<evidence type="ECO:0000259" key="1">
    <source>
        <dbReference type="Pfam" id="PF13538"/>
    </source>
</evidence>
<dbReference type="GO" id="GO:0000725">
    <property type="term" value="P:recombinational repair"/>
    <property type="evidence" value="ECO:0007669"/>
    <property type="project" value="TreeGrafter"/>
</dbReference>
<protein>
    <submittedName>
        <fullName evidence="2">RNA helicase</fullName>
    </submittedName>
</protein>
<sequence length="713" mass="81169">MPLDIVRGRISNVMATKELIPIIEKLNAQNDATLYLGYPLSANAENTVTVDALFVSNKIGIVAFIFTKLENLDEIIEEQGELYFQLTNTLTQYPNLRKGRSLAVDPHVISIVPAQMDGELEDGYILSTFDDLPNAIDEIPTFDTKYYKVLVESLQRIASIKPRKKRENVKNSGSKGDIIKKIEKEIANLDHWQKKAALEIVDGPQRIRGLAGSGKTIVLALKAAYLHSQFPEWDIVVTYYTRALWQQYRDLITKFVFEFSRDEPNWDKLHLFHAWGSQSEQGIYSEIARSIGQVPVNFANAKLKYGREKAFSGICDELNHILPDNYTPLYDLLLIDEAQDLPASFFKLVYKCVKKPKRIVWAYDELQNLSSSIMPSIEDMFGTDENGKSLVELKNEQDEPMQDIILPVCYRNPPWALALAHSLGFGIYREQLVQHFDTLNLWEDIGYKKDKGSLSFGKKVTLSRKQDATPPYFNDLLDPKDVIITKRFEDVDMQYDYVAQQIKKNITEDELDPDDILVIFPSVISAKSQYQRFAQHLARYSISSMLAGVTNDRDIFRVPGSISCSAIYRAKGNEAPMVYIVNADFCYDGIELIKLRNTLFTAITRSRAWVRICGVGYAMDGLIEEINKFITKNYVLEFKIPTKTEMARLRTINRERSASDTKKIEEAQKGVRTLLELVNQGDLDASQIPELSSLVKLFLSSKSDGDNVDEEDE</sequence>
<proteinExistence type="predicted"/>
<organism evidence="2 3">
    <name type="scientific">Anaerotruncus colihominis</name>
    <dbReference type="NCBI Taxonomy" id="169435"/>
    <lineage>
        <taxon>Bacteria</taxon>
        <taxon>Bacillati</taxon>
        <taxon>Bacillota</taxon>
        <taxon>Clostridia</taxon>
        <taxon>Eubacteriales</taxon>
        <taxon>Oscillospiraceae</taxon>
        <taxon>Anaerotruncus</taxon>
    </lineage>
</organism>
<dbReference type="AlphaFoldDB" id="A0A845T0C8"/>
<comment type="caution">
    <text evidence="2">The sequence shown here is derived from an EMBL/GenBank/DDBJ whole genome shotgun (WGS) entry which is preliminary data.</text>
</comment>
<dbReference type="EMBL" id="VIQT01000013">
    <property type="protein sequence ID" value="NDO39597.1"/>
    <property type="molecule type" value="Genomic_DNA"/>
</dbReference>
<keyword evidence="2" id="KW-0347">Helicase</keyword>
<dbReference type="GO" id="GO:0003677">
    <property type="term" value="F:DNA binding"/>
    <property type="evidence" value="ECO:0007669"/>
    <property type="project" value="InterPro"/>
</dbReference>
<dbReference type="GO" id="GO:0005524">
    <property type="term" value="F:ATP binding"/>
    <property type="evidence" value="ECO:0007669"/>
    <property type="project" value="InterPro"/>
</dbReference>